<sequence length="405" mass="45384">MSAPGQEEQVGQLEDWAEEHRQTVEALVTIGEAAKLVKGRPRQLAIVTDCVTQLPSSHWLKITRCYLSLALDRNIVGSHSNVVILKCNDQTSLCPIREFQCRYRPVVAREGYRIRRHNVNQIASYRIDLLASCLRDLLPPLSQHSQTITRDMAMLRYQVQTLQEQLGAASDGGIAENLNESHCTETLPPTGNDTATPEHSERESEMDCGDEDLPCARKRHADAKREELAPQFSPLSQKSNAATPEVTPKLLLSDCPICEKPERIITGFRCQSCKTFWNRLVTKCRKFPMGHPEHPMPCKLREHRDARPADCTGCRRWRYERALLESRPDLPLPLPPVTPGGRRRADEGIGLQGKEECDEPSQELSPPAIPKLKIRRSHPCEAESMEVEVGSAPPGGSTGRTNTKK</sequence>
<feature type="compositionally biased region" description="Basic and acidic residues" evidence="1">
    <location>
        <begin position="196"/>
        <end position="205"/>
    </location>
</feature>
<dbReference type="Proteomes" id="UP000466442">
    <property type="component" value="Linkage Group LG9"/>
</dbReference>
<evidence type="ECO:0000313" key="2">
    <source>
        <dbReference type="EMBL" id="KAF6205643.1"/>
    </source>
</evidence>
<reference evidence="2" key="1">
    <citation type="journal article" date="2021" name="Mol. Ecol. Resour.">
        <title>Apolygus lucorum genome provides insights into omnivorousness and mesophyll feeding.</title>
        <authorList>
            <person name="Liu Y."/>
            <person name="Liu H."/>
            <person name="Wang H."/>
            <person name="Huang T."/>
            <person name="Liu B."/>
            <person name="Yang B."/>
            <person name="Yin L."/>
            <person name="Li B."/>
            <person name="Zhang Y."/>
            <person name="Zhang S."/>
            <person name="Jiang F."/>
            <person name="Zhang X."/>
            <person name="Ren Y."/>
            <person name="Wang B."/>
            <person name="Wang S."/>
            <person name="Lu Y."/>
            <person name="Wu K."/>
            <person name="Fan W."/>
            <person name="Wang G."/>
        </authorList>
    </citation>
    <scope>NUCLEOTIDE SEQUENCE</scope>
    <source>
        <strain evidence="2">12Hb</strain>
    </source>
</reference>
<feature type="region of interest" description="Disordered" evidence="1">
    <location>
        <begin position="328"/>
        <end position="405"/>
    </location>
</feature>
<evidence type="ECO:0000256" key="1">
    <source>
        <dbReference type="SAM" id="MobiDB-lite"/>
    </source>
</evidence>
<dbReference type="AlphaFoldDB" id="A0A8S9X9P2"/>
<evidence type="ECO:0000313" key="3">
    <source>
        <dbReference type="Proteomes" id="UP000466442"/>
    </source>
</evidence>
<name>A0A8S9X9P2_APOLU</name>
<protein>
    <submittedName>
        <fullName evidence="2">Uncharacterized protein</fullName>
    </submittedName>
</protein>
<comment type="caution">
    <text evidence="2">The sequence shown here is derived from an EMBL/GenBank/DDBJ whole genome shotgun (WGS) entry which is preliminary data.</text>
</comment>
<proteinExistence type="predicted"/>
<dbReference type="EMBL" id="WIXP02000009">
    <property type="protein sequence ID" value="KAF6205643.1"/>
    <property type="molecule type" value="Genomic_DNA"/>
</dbReference>
<gene>
    <name evidence="2" type="ORF">GE061_019816</name>
</gene>
<accession>A0A8S9X9P2</accession>
<feature type="region of interest" description="Disordered" evidence="1">
    <location>
        <begin position="181"/>
        <end position="210"/>
    </location>
</feature>
<organism evidence="2 3">
    <name type="scientific">Apolygus lucorum</name>
    <name type="common">Small green plant bug</name>
    <name type="synonym">Lygocoris lucorum</name>
    <dbReference type="NCBI Taxonomy" id="248454"/>
    <lineage>
        <taxon>Eukaryota</taxon>
        <taxon>Metazoa</taxon>
        <taxon>Ecdysozoa</taxon>
        <taxon>Arthropoda</taxon>
        <taxon>Hexapoda</taxon>
        <taxon>Insecta</taxon>
        <taxon>Pterygota</taxon>
        <taxon>Neoptera</taxon>
        <taxon>Paraneoptera</taxon>
        <taxon>Hemiptera</taxon>
        <taxon>Heteroptera</taxon>
        <taxon>Panheteroptera</taxon>
        <taxon>Cimicomorpha</taxon>
        <taxon>Miridae</taxon>
        <taxon>Mirini</taxon>
        <taxon>Apolygus</taxon>
    </lineage>
</organism>
<keyword evidence="3" id="KW-1185">Reference proteome</keyword>